<feature type="compositionally biased region" description="Low complexity" evidence="5">
    <location>
        <begin position="1028"/>
        <end position="1042"/>
    </location>
</feature>
<evidence type="ECO:0000259" key="6">
    <source>
        <dbReference type="PROSITE" id="PS51635"/>
    </source>
</evidence>
<dbReference type="InterPro" id="IPR002641">
    <property type="entry name" value="PNPLA_dom"/>
</dbReference>
<keyword evidence="1 4" id="KW-0378">Hydrolase</keyword>
<evidence type="ECO:0000256" key="4">
    <source>
        <dbReference type="PROSITE-ProRule" id="PRU01161"/>
    </source>
</evidence>
<comment type="caution">
    <text evidence="7">The sequence shown here is derived from an EMBL/GenBank/DDBJ whole genome shotgun (WGS) entry which is preliminary data.</text>
</comment>
<feature type="compositionally biased region" description="Acidic residues" evidence="5">
    <location>
        <begin position="1222"/>
        <end position="1254"/>
    </location>
</feature>
<evidence type="ECO:0000256" key="3">
    <source>
        <dbReference type="ARBA" id="ARBA00023098"/>
    </source>
</evidence>
<feature type="short sequence motif" description="GXGXXG" evidence="4">
    <location>
        <begin position="645"/>
        <end position="650"/>
    </location>
</feature>
<feature type="compositionally biased region" description="Basic residues" evidence="5">
    <location>
        <begin position="1120"/>
        <end position="1129"/>
    </location>
</feature>
<organism evidence="7 8">
    <name type="scientific">Diacronema lutheri</name>
    <name type="common">Unicellular marine alga</name>
    <name type="synonym">Monochrysis lutheri</name>
    <dbReference type="NCBI Taxonomy" id="2081491"/>
    <lineage>
        <taxon>Eukaryota</taxon>
        <taxon>Haptista</taxon>
        <taxon>Haptophyta</taxon>
        <taxon>Pavlovophyceae</taxon>
        <taxon>Pavlovales</taxon>
        <taxon>Pavlovaceae</taxon>
        <taxon>Diacronema</taxon>
    </lineage>
</organism>
<feature type="region of interest" description="Disordered" evidence="5">
    <location>
        <begin position="1020"/>
        <end position="1042"/>
    </location>
</feature>
<dbReference type="GO" id="GO:0006631">
    <property type="term" value="P:fatty acid metabolic process"/>
    <property type="evidence" value="ECO:0007669"/>
    <property type="project" value="TreeGrafter"/>
</dbReference>
<feature type="short sequence motif" description="GXSXG" evidence="4">
    <location>
        <begin position="680"/>
        <end position="684"/>
    </location>
</feature>
<feature type="region of interest" description="Disordered" evidence="5">
    <location>
        <begin position="1213"/>
        <end position="1254"/>
    </location>
</feature>
<feature type="short sequence motif" description="DGA/G" evidence="4">
    <location>
        <begin position="888"/>
        <end position="890"/>
    </location>
</feature>
<feature type="region of interest" description="Disordered" evidence="5">
    <location>
        <begin position="788"/>
        <end position="812"/>
    </location>
</feature>
<evidence type="ECO:0000313" key="7">
    <source>
        <dbReference type="EMBL" id="KAG8460415.1"/>
    </source>
</evidence>
<dbReference type="InterPro" id="IPR016035">
    <property type="entry name" value="Acyl_Trfase/lysoPLipase"/>
</dbReference>
<evidence type="ECO:0000256" key="1">
    <source>
        <dbReference type="ARBA" id="ARBA00022801"/>
    </source>
</evidence>
<reference evidence="7" key="1">
    <citation type="submission" date="2021-05" db="EMBL/GenBank/DDBJ databases">
        <title>The genome of the haptophyte Pavlova lutheri (Diacronema luteri, Pavlovales) - a model for lipid biosynthesis in eukaryotic algae.</title>
        <authorList>
            <person name="Hulatt C.J."/>
            <person name="Posewitz M.C."/>
        </authorList>
    </citation>
    <scope>NUCLEOTIDE SEQUENCE</scope>
    <source>
        <strain evidence="7">NIVA-4/92</strain>
    </source>
</reference>
<dbReference type="PANTHER" id="PTHR24185">
    <property type="entry name" value="CALCIUM-INDEPENDENT PHOSPHOLIPASE A2-GAMMA"/>
    <property type="match status" value="1"/>
</dbReference>
<gene>
    <name evidence="7" type="ORF">KFE25_011906</name>
</gene>
<feature type="region of interest" description="Disordered" evidence="5">
    <location>
        <begin position="1070"/>
        <end position="1139"/>
    </location>
</feature>
<feature type="domain" description="PNPLA" evidence="6">
    <location>
        <begin position="641"/>
        <end position="901"/>
    </location>
</feature>
<feature type="active site" description="Proton acceptor" evidence="4">
    <location>
        <position position="888"/>
    </location>
</feature>
<dbReference type="GO" id="GO:0016042">
    <property type="term" value="P:lipid catabolic process"/>
    <property type="evidence" value="ECO:0007669"/>
    <property type="project" value="UniProtKB-UniRule"/>
</dbReference>
<sequence length="1538" mass="155879">MADEAVARTVDDLVTETVAARERWAAGALRALVRERSRRLRARFTSAIIELSVAQQPLEPERAAQLTDVARYFARTGEASYISSSGALHAFLKAAALSPHASVRERALDAFEHLAVQRQDVQPLADALVLAPGRAVWSAAHAAALLRAMARCARNRPLLLQLGVHAPLLALTQRRTTLADALADALGALAALADEGAAQLGADGAVRVLCAVASTAASAAAARDVAAGSPGATAAAIAAATIGGGGGGGERAAGAGAAGAPPANATDDVRSLELSLLALSRLCRVEENVKLLIDASGLRPAFATILSPADGAARAHAGAIVLAVARAPRLARALATKPHAGVLIACVHRGAIMRHATLWLPALCAALATLTESEELSAQLVAAVGPQLHRALQHVLQNSSVPLARAECMRVVQHLTELEVDAAVTAIVSSMADCGGASGAWAGAGALARAAADGRGVAGVDGVAVAARISALGVATPTARMDASSGARAARVARAAASAPAPAQPPRFGVDLRLLLHCACAAEGAGGGGAQLQLPALLALGNLAFHPAVRHWLLDPAHLWAVRSVARAAPPRGELRGAALRLLAVCGVEGAMEAHAAGTVAPAPLPLMPLFPAAGAVGNGAGALGVPGAPGGERPRGVRILAIDGGGTRGLVALQMLRGLETALALDGSPLHASFDLICGTSTGSIIAYLLGTVGFSVDLVEALYLELSKRAFTKKGGLRVGVGTSSYSTAAFAELLHEQLGAVRMLDATLAAERVRARAPGGGGGRAGAAAARARAAAAGAPARASAGGALRSAGDGRGGGASSSGSGGAEGGLPRPHVFLVSACISTTPPLPFLFRTYTHAPARPSRYPGFSGARAWEALRASTAAPGYFEAVTMGRGETRLTLVDGAVLHNNPTSLAIHEASCLWPGRPIDAIVSIGTGRPPVSSDAASALSLLKTFGALVSSATDTERTHQVLEDIFPASIYHRLSPEHEACATELDDVTADTADTLKRVCADYIEARQHLFTRAAAAVLGHAAREHAAHTTDTHTAPTAGSHAGAARPAGALAGMSSGALADVGTAATSPLLVPASAPSCGRASSADLDSAARTARADERAAPDGQSPECAHDWADAQPGLGRLPRLHSHRRSHSVGAPGWDDGAGGALAEGISLDAARACHAHAHAHSAECLNVAQQAAASRQPGSERALGAGGAVATARAPALSPLGGSSTLLGARARGSAADDGGSDVDEDEDDDEKDADADADDDDDAHADDDDADDVLALADAADDRRAAERAARGGTMTPPVVPIGTVLGDAVRRVVDARLVAYLRARPTRALAALSEAAACGMARSPREFVRTQTFLSWLLRPLSEPEVHHVGELWLVVQPLAVLGRDEAAFVAFLAAVGLSSEVRKHGGRQWLAMHALALLPSALAPAAHSTSQAQARAREEAEESMRWLAGVIGALKDKATRIMLARGAPDGARARGGRTALAEPAASLARHAASDARPKPPATPGTAARGPRSEGGASGSPAGALVRRGELEALECKLERILRLVEAQATAPR</sequence>
<protein>
    <recommendedName>
        <fullName evidence="6">PNPLA domain-containing protein</fullName>
    </recommendedName>
</protein>
<keyword evidence="2 4" id="KW-0442">Lipid degradation</keyword>
<dbReference type="GO" id="GO:0016020">
    <property type="term" value="C:membrane"/>
    <property type="evidence" value="ECO:0007669"/>
    <property type="project" value="TreeGrafter"/>
</dbReference>
<feature type="active site" description="Nucleophile" evidence="4">
    <location>
        <position position="682"/>
    </location>
</feature>
<dbReference type="OrthoDB" id="630895at2759"/>
<dbReference type="Gene3D" id="3.40.1090.10">
    <property type="entry name" value="Cytosolic phospholipase A2 catalytic domain"/>
    <property type="match status" value="1"/>
</dbReference>
<evidence type="ECO:0000256" key="2">
    <source>
        <dbReference type="ARBA" id="ARBA00022963"/>
    </source>
</evidence>
<evidence type="ECO:0000256" key="5">
    <source>
        <dbReference type="SAM" id="MobiDB-lite"/>
    </source>
</evidence>
<evidence type="ECO:0000313" key="8">
    <source>
        <dbReference type="Proteomes" id="UP000751190"/>
    </source>
</evidence>
<dbReference type="GO" id="GO:0004620">
    <property type="term" value="F:phospholipase activity"/>
    <property type="evidence" value="ECO:0007669"/>
    <property type="project" value="TreeGrafter"/>
</dbReference>
<dbReference type="InterPro" id="IPR016024">
    <property type="entry name" value="ARM-type_fold"/>
</dbReference>
<feature type="compositionally biased region" description="Gly residues" evidence="5">
    <location>
        <begin position="797"/>
        <end position="812"/>
    </location>
</feature>
<feature type="compositionally biased region" description="Low complexity" evidence="5">
    <location>
        <begin position="1077"/>
        <end position="1089"/>
    </location>
</feature>
<dbReference type="PANTHER" id="PTHR24185:SF1">
    <property type="entry name" value="CALCIUM-INDEPENDENT PHOSPHOLIPASE A2-GAMMA"/>
    <property type="match status" value="1"/>
</dbReference>
<dbReference type="Proteomes" id="UP000751190">
    <property type="component" value="Unassembled WGS sequence"/>
</dbReference>
<dbReference type="EMBL" id="JAGTXO010000033">
    <property type="protein sequence ID" value="KAG8460415.1"/>
    <property type="molecule type" value="Genomic_DNA"/>
</dbReference>
<feature type="region of interest" description="Disordered" evidence="5">
    <location>
        <begin position="1468"/>
        <end position="1511"/>
    </location>
</feature>
<accession>A0A8J6C877</accession>
<dbReference type="Gene3D" id="1.25.10.10">
    <property type="entry name" value="Leucine-rich Repeat Variant"/>
    <property type="match status" value="1"/>
</dbReference>
<keyword evidence="3 4" id="KW-0443">Lipid metabolism</keyword>
<dbReference type="InterPro" id="IPR011989">
    <property type="entry name" value="ARM-like"/>
</dbReference>
<dbReference type="PROSITE" id="PS51635">
    <property type="entry name" value="PNPLA"/>
    <property type="match status" value="1"/>
</dbReference>
<keyword evidence="8" id="KW-1185">Reference proteome</keyword>
<dbReference type="Pfam" id="PF01734">
    <property type="entry name" value="Patatin"/>
    <property type="match status" value="1"/>
</dbReference>
<dbReference type="SUPFAM" id="SSF48371">
    <property type="entry name" value="ARM repeat"/>
    <property type="match status" value="1"/>
</dbReference>
<name>A0A8J6C877_DIALT</name>
<proteinExistence type="predicted"/>
<dbReference type="SUPFAM" id="SSF52151">
    <property type="entry name" value="FabD/lysophospholipase-like"/>
    <property type="match status" value="1"/>
</dbReference>